<reference evidence="2 3" key="1">
    <citation type="submission" date="2017-10" db="EMBL/GenBank/DDBJ databases">
        <title>Bifidobacterium xylocopum sp. nov. and Bifidobacterium aemilianum sp. nov., from the carpenter bee (Xylocopa violacea) digestive tract.</title>
        <authorList>
            <person name="Alberoni D."/>
            <person name="Baffoni L."/>
            <person name="Di Gioia D."/>
            <person name="Gaggia F."/>
            <person name="Biavati B."/>
        </authorList>
    </citation>
    <scope>NUCLEOTIDE SEQUENCE [LARGE SCALE GENOMIC DNA]</scope>
    <source>
        <strain evidence="2 3">XV2</strain>
    </source>
</reference>
<feature type="transmembrane region" description="Helical" evidence="1">
    <location>
        <begin position="80"/>
        <end position="99"/>
    </location>
</feature>
<sequence length="106" mass="11741">MKALTNVLRLLTVVYAVLMAGSAVAAVHTEPLWCLLMTIVFAACLLGSLRWDWLLPVGLLGLIAAAIANGLSMYGRIHEHHLIIRILFSLILLALWLACRPSIRRR</sequence>
<keyword evidence="1" id="KW-1133">Transmembrane helix</keyword>
<feature type="transmembrane region" description="Helical" evidence="1">
    <location>
        <begin position="7"/>
        <end position="26"/>
    </location>
</feature>
<comment type="caution">
    <text evidence="2">The sequence shown here is derived from an EMBL/GenBank/DDBJ whole genome shotgun (WGS) entry which is preliminary data.</text>
</comment>
<protein>
    <submittedName>
        <fullName evidence="2">Uncharacterized protein</fullName>
    </submittedName>
</protein>
<dbReference type="AlphaFoldDB" id="A0A366KED2"/>
<dbReference type="Proteomes" id="UP000252345">
    <property type="component" value="Unassembled WGS sequence"/>
</dbReference>
<feature type="transmembrane region" description="Helical" evidence="1">
    <location>
        <begin position="32"/>
        <end position="49"/>
    </location>
</feature>
<proteinExistence type="predicted"/>
<gene>
    <name evidence="2" type="ORF">CRD59_06065</name>
</gene>
<keyword evidence="1" id="KW-0472">Membrane</keyword>
<accession>A0A366KED2</accession>
<evidence type="ECO:0000313" key="3">
    <source>
        <dbReference type="Proteomes" id="UP000252345"/>
    </source>
</evidence>
<keyword evidence="1" id="KW-0812">Transmembrane</keyword>
<evidence type="ECO:0000313" key="2">
    <source>
        <dbReference type="EMBL" id="RBP99031.1"/>
    </source>
</evidence>
<dbReference type="RefSeq" id="WP_113853792.1">
    <property type="nucleotide sequence ID" value="NZ_PDCH01000012.1"/>
</dbReference>
<dbReference type="EMBL" id="PDCH01000012">
    <property type="protein sequence ID" value="RBP99031.1"/>
    <property type="molecule type" value="Genomic_DNA"/>
</dbReference>
<feature type="transmembrane region" description="Helical" evidence="1">
    <location>
        <begin position="54"/>
        <end position="74"/>
    </location>
</feature>
<keyword evidence="3" id="KW-1185">Reference proteome</keyword>
<evidence type="ECO:0000256" key="1">
    <source>
        <dbReference type="SAM" id="Phobius"/>
    </source>
</evidence>
<organism evidence="2 3">
    <name type="scientific">Bifidobacterium xylocopae</name>
    <dbReference type="NCBI Taxonomy" id="2493119"/>
    <lineage>
        <taxon>Bacteria</taxon>
        <taxon>Bacillati</taxon>
        <taxon>Actinomycetota</taxon>
        <taxon>Actinomycetes</taxon>
        <taxon>Bifidobacteriales</taxon>
        <taxon>Bifidobacteriaceae</taxon>
        <taxon>Bifidobacterium</taxon>
    </lineage>
</organism>
<name>A0A366KED2_9BIFI</name>